<dbReference type="Pfam" id="PF18114">
    <property type="entry name" value="Suv3_N"/>
    <property type="match status" value="1"/>
</dbReference>
<evidence type="ECO:0000256" key="4">
    <source>
        <dbReference type="ARBA" id="ARBA00008708"/>
    </source>
</evidence>
<dbReference type="FunFam" id="3.40.50.300:FF:000269">
    <property type="entry name" value="ATP-dependent RNA helicase SUPV3L1, mitochondrial"/>
    <property type="match status" value="1"/>
</dbReference>
<dbReference type="EMBL" id="CAJNRD030001123">
    <property type="protein sequence ID" value="CAG5103331.1"/>
    <property type="molecule type" value="Genomic_DNA"/>
</dbReference>
<dbReference type="InterPro" id="IPR041082">
    <property type="entry name" value="Suv3_C_1"/>
</dbReference>
<keyword evidence="9" id="KW-0067">ATP-binding</keyword>
<dbReference type="InterPro" id="IPR055206">
    <property type="entry name" value="DEXQc_SUV3"/>
</dbReference>
<dbReference type="GO" id="GO:0000965">
    <property type="term" value="P:mitochondrial RNA 3'-end processing"/>
    <property type="evidence" value="ECO:0007669"/>
    <property type="project" value="TreeGrafter"/>
</dbReference>
<protein>
    <recommendedName>
        <fullName evidence="13">ATP-dependent RNA helicase SUV3 homolog, mitochondrial</fullName>
        <ecNumber evidence="5">3.6.4.13</ecNumber>
    </recommendedName>
</protein>
<comment type="caution">
    <text evidence="16">The sequence shown here is derived from an EMBL/GenBank/DDBJ whole genome shotgun (WGS) entry which is preliminary data.</text>
</comment>
<dbReference type="OrthoDB" id="6692397at2759"/>
<dbReference type="Gene3D" id="1.10.1740.140">
    <property type="match status" value="1"/>
</dbReference>
<dbReference type="FunFam" id="1.20.58.1080:FF:000001">
    <property type="entry name" value="ATP-dependent RNA helicase SUPV3L1, mitochondrial"/>
    <property type="match status" value="1"/>
</dbReference>
<comment type="cofactor">
    <cofactor evidence="1">
        <name>Mn(2+)</name>
        <dbReference type="ChEBI" id="CHEBI:29035"/>
    </cofactor>
</comment>
<evidence type="ECO:0000256" key="1">
    <source>
        <dbReference type="ARBA" id="ARBA00001936"/>
    </source>
</evidence>
<evidence type="ECO:0000256" key="2">
    <source>
        <dbReference type="ARBA" id="ARBA00001946"/>
    </source>
</evidence>
<comment type="catalytic activity">
    <reaction evidence="12">
        <text>ATP + H2O = ADP + phosphate + H(+)</text>
        <dbReference type="Rhea" id="RHEA:13065"/>
        <dbReference type="ChEBI" id="CHEBI:15377"/>
        <dbReference type="ChEBI" id="CHEBI:15378"/>
        <dbReference type="ChEBI" id="CHEBI:30616"/>
        <dbReference type="ChEBI" id="CHEBI:43474"/>
        <dbReference type="ChEBI" id="CHEBI:456216"/>
        <dbReference type="EC" id="3.6.4.13"/>
    </reaction>
</comment>
<gene>
    <name evidence="16" type="ORF">HICCMSTLAB_LOCUS11456</name>
</gene>
<evidence type="ECO:0000256" key="12">
    <source>
        <dbReference type="ARBA" id="ARBA00047984"/>
    </source>
</evidence>
<accession>A0A8J2HQQ5</accession>
<reference evidence="16" key="1">
    <citation type="submission" date="2021-04" db="EMBL/GenBank/DDBJ databases">
        <authorList>
            <person name="Chebbi M.A.C M."/>
        </authorList>
    </citation>
    <scope>NUCLEOTIDE SEQUENCE</scope>
</reference>
<dbReference type="Gene3D" id="1.20.58.1080">
    <property type="match status" value="1"/>
</dbReference>
<keyword evidence="17" id="KW-1185">Reference proteome</keyword>
<dbReference type="GO" id="GO:0005524">
    <property type="term" value="F:ATP binding"/>
    <property type="evidence" value="ECO:0007669"/>
    <property type="project" value="UniProtKB-KW"/>
</dbReference>
<dbReference type="SMART" id="SM00490">
    <property type="entry name" value="HELICc"/>
    <property type="match status" value="1"/>
</dbReference>
<feature type="compositionally biased region" description="Basic and acidic residues" evidence="14">
    <location>
        <begin position="762"/>
        <end position="782"/>
    </location>
</feature>
<comment type="cofactor">
    <cofactor evidence="2">
        <name>Mg(2+)</name>
        <dbReference type="ChEBI" id="CHEBI:18420"/>
    </cofactor>
</comment>
<dbReference type="Pfam" id="PF00271">
    <property type="entry name" value="Helicase_C"/>
    <property type="match status" value="1"/>
</dbReference>
<organism evidence="16 17">
    <name type="scientific">Cotesia congregata</name>
    <name type="common">Parasitoid wasp</name>
    <name type="synonym">Apanteles congregatus</name>
    <dbReference type="NCBI Taxonomy" id="51543"/>
    <lineage>
        <taxon>Eukaryota</taxon>
        <taxon>Metazoa</taxon>
        <taxon>Ecdysozoa</taxon>
        <taxon>Arthropoda</taxon>
        <taxon>Hexapoda</taxon>
        <taxon>Insecta</taxon>
        <taxon>Pterygota</taxon>
        <taxon>Neoptera</taxon>
        <taxon>Endopterygota</taxon>
        <taxon>Hymenoptera</taxon>
        <taxon>Apocrita</taxon>
        <taxon>Ichneumonoidea</taxon>
        <taxon>Braconidae</taxon>
        <taxon>Microgastrinae</taxon>
        <taxon>Cotesia</taxon>
    </lineage>
</organism>
<dbReference type="Pfam" id="PF12513">
    <property type="entry name" value="SUV3_C"/>
    <property type="match status" value="1"/>
</dbReference>
<name>A0A8J2HQQ5_COTCN</name>
<evidence type="ECO:0000256" key="11">
    <source>
        <dbReference type="ARBA" id="ARBA00023128"/>
    </source>
</evidence>
<dbReference type="FunFam" id="3.40.50.300:FF:000446">
    <property type="entry name" value="ATP-dependent RNA helicase SUPV3L1, mitochondrial"/>
    <property type="match status" value="1"/>
</dbReference>
<dbReference type="InterPro" id="IPR027417">
    <property type="entry name" value="P-loop_NTPase"/>
</dbReference>
<dbReference type="InterPro" id="IPR022192">
    <property type="entry name" value="SUV3_C"/>
</dbReference>
<evidence type="ECO:0000313" key="16">
    <source>
        <dbReference type="EMBL" id="CAG5103331.1"/>
    </source>
</evidence>
<keyword evidence="11" id="KW-0496">Mitochondrion</keyword>
<dbReference type="InterPro" id="IPR001650">
    <property type="entry name" value="Helicase_C-like"/>
</dbReference>
<evidence type="ECO:0000256" key="9">
    <source>
        <dbReference type="ARBA" id="ARBA00022840"/>
    </source>
</evidence>
<evidence type="ECO:0000256" key="3">
    <source>
        <dbReference type="ARBA" id="ARBA00004173"/>
    </source>
</evidence>
<dbReference type="SUPFAM" id="SSF52540">
    <property type="entry name" value="P-loop containing nucleoside triphosphate hydrolases"/>
    <property type="match status" value="2"/>
</dbReference>
<dbReference type="GO" id="GO:0003724">
    <property type="term" value="F:RNA helicase activity"/>
    <property type="evidence" value="ECO:0007669"/>
    <property type="project" value="UniProtKB-EC"/>
</dbReference>
<dbReference type="InterPro" id="IPR050699">
    <property type="entry name" value="RNA-DNA_Helicase"/>
</dbReference>
<comment type="similarity">
    <text evidence="4">Belongs to the helicase family.</text>
</comment>
<dbReference type="Pfam" id="PF22527">
    <property type="entry name" value="DEXQc_Suv3"/>
    <property type="match status" value="1"/>
</dbReference>
<dbReference type="GO" id="GO:0016787">
    <property type="term" value="F:hydrolase activity"/>
    <property type="evidence" value="ECO:0007669"/>
    <property type="project" value="UniProtKB-KW"/>
</dbReference>
<sequence length="782" mass="89166">MLSIKSLLGNIISPNSLKPKLLSRSLTPLINEFHRTKKSSVEDSTRRNNKRRSNLRDKKIPYNVIESLFKPVEVLPDPYDEHLGAEITGKLNKSDVYKIVSAFIQRKEVRDLAKDEGLSADLLKEAVIGFKRYCDNPDTLPVDLHVIISDLIKGSGHVLDIYPYFMRFAKEMYPHLNCMPDLMQISDLRNPAKWYPQARLYKRKIIFHAGPTNSGKTYHALKRFRSAKNGIYCGPLKLLAVEVFSKTNELGTPCDLVTGEERLFANNEDNPAEHVACTVEMARIDVHREVAIIDEIQLLKDNDRGWAWTRALLGIPADEIHLCGEAGAIDLVKKICATMDEEVEVHPYQRLTPLTIENHAVSSLNNIQPGDCIVCFSKNDIYAVSRELELLGKKVAVIYGSLPPNTKLKQAAKFNDPNDPCKIMVATDAIGMGLNLNIRRIVFYSLRKPTVNNDGEKEIDILTVSTALQIAGRAGRHGTQWQSGFVTTFKPEDHSLLKTLLSQLPEPILKAGLHPTADQIEHCAYYLPKSTLSNIIDIFVSLSRVDDSLYFICNIDYFKYLADKIQDINLPLRARYVFCCAPINIKSQLVCVMFRKFATQYFKNELITCSWLCKQIDNWPLETPKTIVELVHLEAVFDVFDLYLWLSYRFPDLFPDQEAIRQIQKEIDLLIQDGIIRLTKLFSRTEPAVKISGEFLRENEDKNADLNQIQRYKDRPKPIYGKGKLTNRLISQGLLTANMIKELRLEWAEELKQENKSISNNDKPRTKKSPEVPKKTKCMCES</sequence>
<evidence type="ECO:0000256" key="7">
    <source>
        <dbReference type="ARBA" id="ARBA00022801"/>
    </source>
</evidence>
<keyword evidence="7" id="KW-0378">Hydrolase</keyword>
<dbReference type="InterPro" id="IPR044774">
    <property type="entry name" value="Suv3_DEXQc"/>
</dbReference>
<evidence type="ECO:0000313" key="17">
    <source>
        <dbReference type="Proteomes" id="UP000786811"/>
    </source>
</evidence>
<feature type="region of interest" description="Disordered" evidence="14">
    <location>
        <begin position="754"/>
        <end position="782"/>
    </location>
</feature>
<evidence type="ECO:0000256" key="10">
    <source>
        <dbReference type="ARBA" id="ARBA00022946"/>
    </source>
</evidence>
<comment type="subcellular location">
    <subcellularLocation>
        <location evidence="3">Mitochondrion</location>
    </subcellularLocation>
</comment>
<evidence type="ECO:0000256" key="13">
    <source>
        <dbReference type="ARBA" id="ARBA00069703"/>
    </source>
</evidence>
<dbReference type="Gene3D" id="1.20.272.40">
    <property type="match status" value="1"/>
</dbReference>
<dbReference type="GO" id="GO:0045025">
    <property type="term" value="C:mitochondrial degradosome"/>
    <property type="evidence" value="ECO:0007669"/>
    <property type="project" value="TreeGrafter"/>
</dbReference>
<dbReference type="EC" id="3.6.4.13" evidence="5"/>
<dbReference type="Pfam" id="PF18147">
    <property type="entry name" value="Suv3_C_1"/>
    <property type="match status" value="1"/>
</dbReference>
<dbReference type="AlphaFoldDB" id="A0A8J2HQQ5"/>
<keyword evidence="10" id="KW-0809">Transit peptide</keyword>
<dbReference type="PROSITE" id="PS51194">
    <property type="entry name" value="HELICASE_CTER"/>
    <property type="match status" value="1"/>
</dbReference>
<keyword evidence="6" id="KW-0547">Nucleotide-binding</keyword>
<dbReference type="InterPro" id="IPR041453">
    <property type="entry name" value="Suv3_N"/>
</dbReference>
<evidence type="ECO:0000256" key="8">
    <source>
        <dbReference type="ARBA" id="ARBA00022806"/>
    </source>
</evidence>
<proteinExistence type="inferred from homology"/>
<dbReference type="PANTHER" id="PTHR12131:SF1">
    <property type="entry name" value="ATP-DEPENDENT RNA HELICASE SUPV3L1, MITOCHONDRIAL-RELATED"/>
    <property type="match status" value="1"/>
</dbReference>
<dbReference type="Proteomes" id="UP000786811">
    <property type="component" value="Unassembled WGS sequence"/>
</dbReference>
<dbReference type="CDD" id="cd18805">
    <property type="entry name" value="SF2_C_suv3"/>
    <property type="match status" value="1"/>
</dbReference>
<evidence type="ECO:0000256" key="14">
    <source>
        <dbReference type="SAM" id="MobiDB-lite"/>
    </source>
</evidence>
<evidence type="ECO:0000256" key="5">
    <source>
        <dbReference type="ARBA" id="ARBA00012552"/>
    </source>
</evidence>
<evidence type="ECO:0000259" key="15">
    <source>
        <dbReference type="PROSITE" id="PS51194"/>
    </source>
</evidence>
<dbReference type="PANTHER" id="PTHR12131">
    <property type="entry name" value="ATP-DEPENDENT RNA AND DNA HELICASE"/>
    <property type="match status" value="1"/>
</dbReference>
<feature type="domain" description="Helicase C-terminal" evidence="15">
    <location>
        <begin position="359"/>
        <end position="521"/>
    </location>
</feature>
<keyword evidence="8" id="KW-0347">Helicase</keyword>
<dbReference type="CDD" id="cd17913">
    <property type="entry name" value="DEXQc_Suv3"/>
    <property type="match status" value="1"/>
</dbReference>
<dbReference type="Gene3D" id="3.40.50.300">
    <property type="entry name" value="P-loop containing nucleotide triphosphate hydrolases"/>
    <property type="match status" value="2"/>
</dbReference>
<evidence type="ECO:0000256" key="6">
    <source>
        <dbReference type="ARBA" id="ARBA00022741"/>
    </source>
</evidence>